<proteinExistence type="predicted"/>
<evidence type="ECO:0000313" key="2">
    <source>
        <dbReference type="EMBL" id="MFC7204400.1"/>
    </source>
</evidence>
<keyword evidence="3" id="KW-1185">Reference proteome</keyword>
<dbReference type="Proteomes" id="UP001596481">
    <property type="component" value="Unassembled WGS sequence"/>
</dbReference>
<dbReference type="RefSeq" id="WP_390224067.1">
    <property type="nucleotide sequence ID" value="NZ_JBHTAA010000005.1"/>
</dbReference>
<dbReference type="SUPFAM" id="SSF142433">
    <property type="entry name" value="CinA-like"/>
    <property type="match status" value="1"/>
</dbReference>
<name>A0ABD5ZHF9_9EURY</name>
<protein>
    <submittedName>
        <fullName evidence="2">CinA family protein</fullName>
    </submittedName>
</protein>
<dbReference type="Gene3D" id="3.90.950.20">
    <property type="entry name" value="CinA-like"/>
    <property type="match status" value="1"/>
</dbReference>
<dbReference type="InterPro" id="IPR036653">
    <property type="entry name" value="CinA-like_C"/>
</dbReference>
<dbReference type="NCBIfam" id="TIGR00199">
    <property type="entry name" value="PncC_domain"/>
    <property type="match status" value="1"/>
</dbReference>
<reference evidence="2 3" key="1">
    <citation type="journal article" date="2019" name="Int. J. Syst. Evol. Microbiol.">
        <title>The Global Catalogue of Microorganisms (GCM) 10K type strain sequencing project: providing services to taxonomists for standard genome sequencing and annotation.</title>
        <authorList>
            <consortium name="The Broad Institute Genomics Platform"/>
            <consortium name="The Broad Institute Genome Sequencing Center for Infectious Disease"/>
            <person name="Wu L."/>
            <person name="Ma J."/>
        </authorList>
    </citation>
    <scope>NUCLEOTIDE SEQUENCE [LARGE SCALE GENOMIC DNA]</scope>
    <source>
        <strain evidence="2 3">DSM 29988</strain>
    </source>
</reference>
<dbReference type="AlphaFoldDB" id="A0ABD5ZHF9"/>
<dbReference type="EMBL" id="JBHTAA010000005">
    <property type="protein sequence ID" value="MFC7204400.1"/>
    <property type="molecule type" value="Genomic_DNA"/>
</dbReference>
<comment type="caution">
    <text evidence="2">The sequence shown here is derived from an EMBL/GenBank/DDBJ whole genome shotgun (WGS) entry which is preliminary data.</text>
</comment>
<evidence type="ECO:0000313" key="3">
    <source>
        <dbReference type="Proteomes" id="UP001596481"/>
    </source>
</evidence>
<organism evidence="2 3">
    <name type="scientific">Haloferax namakaokahaiae</name>
    <dbReference type="NCBI Taxonomy" id="1748331"/>
    <lineage>
        <taxon>Archaea</taxon>
        <taxon>Methanobacteriati</taxon>
        <taxon>Methanobacteriota</taxon>
        <taxon>Stenosarchaea group</taxon>
        <taxon>Halobacteria</taxon>
        <taxon>Halobacteriales</taxon>
        <taxon>Haloferacaceae</taxon>
        <taxon>Haloferax</taxon>
    </lineage>
</organism>
<dbReference type="InterPro" id="IPR008136">
    <property type="entry name" value="CinA_C"/>
</dbReference>
<accession>A0ABD5ZHF9</accession>
<evidence type="ECO:0000259" key="1">
    <source>
        <dbReference type="Pfam" id="PF02464"/>
    </source>
</evidence>
<gene>
    <name evidence="2" type="ORF">ACFQJC_12805</name>
</gene>
<dbReference type="Pfam" id="PF02464">
    <property type="entry name" value="CinA"/>
    <property type="match status" value="1"/>
</dbReference>
<feature type="domain" description="CinA C-terminal" evidence="1">
    <location>
        <begin position="10"/>
        <end position="166"/>
    </location>
</feature>
<sequence>MREFARDPPIEARVGDLLRDAGHTVAVAESCTGGLIGSLLTDVPGSSDYFDRGLVTYSYDAKRAELAVSRESLDEHGAVSEPVAREMAAGVRDVADTTWGVATTGIAGPDGGLPGKPVGTVFVGVAYAAPWGSNDSYARVERFEYDGSRTQVKEQIARGALELLADEVSTLEHES</sequence>